<keyword evidence="4" id="KW-1185">Reference proteome</keyword>
<dbReference type="EMBL" id="CAMXCS010000001">
    <property type="protein sequence ID" value="CAI3929462.1"/>
    <property type="molecule type" value="Genomic_DNA"/>
</dbReference>
<evidence type="ECO:0000313" key="4">
    <source>
        <dbReference type="Proteomes" id="UP001154259"/>
    </source>
</evidence>
<evidence type="ECO:0000313" key="2">
    <source>
        <dbReference type="EMBL" id="CAI3931441.1"/>
    </source>
</evidence>
<evidence type="ECO:0000313" key="3">
    <source>
        <dbReference type="Proteomes" id="UP001154255"/>
    </source>
</evidence>
<evidence type="ECO:0000313" key="1">
    <source>
        <dbReference type="EMBL" id="CAI3929462.1"/>
    </source>
</evidence>
<dbReference type="Proteomes" id="UP001154259">
    <property type="component" value="Unassembled WGS sequence"/>
</dbReference>
<dbReference type="AlphaFoldDB" id="A0A9W4XHA1"/>
<dbReference type="InterPro" id="IPR037883">
    <property type="entry name" value="Knr4/Smi1-like_sf"/>
</dbReference>
<protein>
    <submittedName>
        <fullName evidence="2">Uncharacterized protein</fullName>
    </submittedName>
</protein>
<dbReference type="Gene3D" id="3.40.1580.10">
    <property type="entry name" value="SMI1/KNR4-like"/>
    <property type="match status" value="1"/>
</dbReference>
<organism evidence="2 3">
    <name type="scientific">Commensalibacter communis</name>
    <dbReference type="NCBI Taxonomy" id="2972786"/>
    <lineage>
        <taxon>Bacteria</taxon>
        <taxon>Pseudomonadati</taxon>
        <taxon>Pseudomonadota</taxon>
        <taxon>Alphaproteobacteria</taxon>
        <taxon>Acetobacterales</taxon>
        <taxon>Acetobacteraceae</taxon>
    </lineage>
</organism>
<sequence>MNEIKAFENLLSILKQHDDLNFIRVDKTNIDPSYLHNNDILIELYNQFDLSNLIVETGMSSLSFIDYSSLKQRNNTYSFSSLQEKDYIIFIEKVGGGEPILLNFRENVSPAIYATYDVFEPFKIADNLSQFINALTVIVDIVYNEYAIYEIYTNDDCDELKPDFLPKVKMKLFPILGENAGNFMKYFYG</sequence>
<comment type="caution">
    <text evidence="2">The sequence shown here is derived from an EMBL/GenBank/DDBJ whole genome shotgun (WGS) entry which is preliminary data.</text>
</comment>
<dbReference type="Proteomes" id="UP001154255">
    <property type="component" value="Unassembled WGS sequence"/>
</dbReference>
<dbReference type="RefSeq" id="WP_271788883.1">
    <property type="nucleotide sequence ID" value="NZ_CAMXCM010000001.1"/>
</dbReference>
<reference evidence="2" key="1">
    <citation type="submission" date="2022-10" db="EMBL/GenBank/DDBJ databases">
        <authorList>
            <person name="Botero Cardona J."/>
        </authorList>
    </citation>
    <scope>NUCLEOTIDE SEQUENCE</scope>
    <source>
        <strain evidence="2">LMG 31819</strain>
        <strain evidence="1">R-53529</strain>
    </source>
</reference>
<proteinExistence type="predicted"/>
<gene>
    <name evidence="1" type="ORF">R53529_LOCUS435</name>
    <name evidence="2" type="ORF">R53530_LOCUS666</name>
</gene>
<dbReference type="EMBL" id="CAMXCM010000001">
    <property type="protein sequence ID" value="CAI3931441.1"/>
    <property type="molecule type" value="Genomic_DNA"/>
</dbReference>
<accession>A0A9W4XHA1</accession>
<name>A0A9W4XHA1_9PROT</name>